<dbReference type="Proteomes" id="UP000321917">
    <property type="component" value="Unassembled WGS sequence"/>
</dbReference>
<dbReference type="EMBL" id="VOLR01000022">
    <property type="protein sequence ID" value="TWX56728.1"/>
    <property type="molecule type" value="Genomic_DNA"/>
</dbReference>
<proteinExistence type="predicted"/>
<dbReference type="RefSeq" id="WP_146800224.1">
    <property type="nucleotide sequence ID" value="NZ_VOLP01000021.1"/>
</dbReference>
<accession>A0A5C6QA68</accession>
<reference evidence="2 4" key="1">
    <citation type="submission" date="2019-07" db="EMBL/GenBank/DDBJ databases">
        <title>Genomes of sea-ice associated Colwellia species.</title>
        <authorList>
            <person name="Bowman J.P."/>
        </authorList>
    </citation>
    <scope>NUCLEOTIDE SEQUENCE [LARGE SCALE GENOMIC DNA]</scope>
    <source>
        <strain evidence="1 3">ACAM 607</strain>
        <strain evidence="2 4">IC036</strain>
    </source>
</reference>
<keyword evidence="3" id="KW-1185">Reference proteome</keyword>
<dbReference type="OrthoDB" id="6227217at2"/>
<name>A0A5C6QA68_9GAMM</name>
<evidence type="ECO:0000313" key="4">
    <source>
        <dbReference type="Proteomes" id="UP000321917"/>
    </source>
</evidence>
<evidence type="ECO:0000313" key="2">
    <source>
        <dbReference type="EMBL" id="TWX65698.1"/>
    </source>
</evidence>
<dbReference type="AlphaFoldDB" id="A0A5C6QA68"/>
<protein>
    <submittedName>
        <fullName evidence="2">Uncharacterized protein</fullName>
    </submittedName>
</protein>
<evidence type="ECO:0000313" key="3">
    <source>
        <dbReference type="Proteomes" id="UP000321525"/>
    </source>
</evidence>
<gene>
    <name evidence="1" type="ORF">ESZ26_14720</name>
    <name evidence="2" type="ORF">ESZ27_11985</name>
</gene>
<comment type="caution">
    <text evidence="2">The sequence shown here is derived from an EMBL/GenBank/DDBJ whole genome shotgun (WGS) entry which is preliminary data.</text>
</comment>
<organism evidence="2 4">
    <name type="scientific">Colwellia hornerae</name>
    <dbReference type="NCBI Taxonomy" id="89402"/>
    <lineage>
        <taxon>Bacteria</taxon>
        <taxon>Pseudomonadati</taxon>
        <taxon>Pseudomonadota</taxon>
        <taxon>Gammaproteobacteria</taxon>
        <taxon>Alteromonadales</taxon>
        <taxon>Colwelliaceae</taxon>
        <taxon>Colwellia</taxon>
    </lineage>
</organism>
<dbReference type="Proteomes" id="UP000321525">
    <property type="component" value="Unassembled WGS sequence"/>
</dbReference>
<dbReference type="EMBL" id="VOLQ01000022">
    <property type="protein sequence ID" value="TWX65698.1"/>
    <property type="molecule type" value="Genomic_DNA"/>
</dbReference>
<evidence type="ECO:0000313" key="1">
    <source>
        <dbReference type="EMBL" id="TWX56728.1"/>
    </source>
</evidence>
<sequence>MKNLLILIVAAALFLHFYPQPEVDQWFSEQKNVITNAFSEATDTKVRLKADKIYTDLKSQLANFSSEEQDFLKEITRDRKAVKAFFTDFCNAKQQSPHFHSENQAKVCQTIAQYSALL</sequence>